<evidence type="ECO:0000313" key="2">
    <source>
        <dbReference type="EMBL" id="KAK8159245.1"/>
    </source>
</evidence>
<feature type="region of interest" description="Disordered" evidence="1">
    <location>
        <begin position="226"/>
        <end position="302"/>
    </location>
</feature>
<organism evidence="2 3">
    <name type="scientific">Phyllosticta citrichinensis</name>
    <dbReference type="NCBI Taxonomy" id="1130410"/>
    <lineage>
        <taxon>Eukaryota</taxon>
        <taxon>Fungi</taxon>
        <taxon>Dikarya</taxon>
        <taxon>Ascomycota</taxon>
        <taxon>Pezizomycotina</taxon>
        <taxon>Dothideomycetes</taxon>
        <taxon>Dothideomycetes incertae sedis</taxon>
        <taxon>Botryosphaeriales</taxon>
        <taxon>Phyllostictaceae</taxon>
        <taxon>Phyllosticta</taxon>
    </lineage>
</organism>
<evidence type="ECO:0000256" key="1">
    <source>
        <dbReference type="SAM" id="MobiDB-lite"/>
    </source>
</evidence>
<feature type="compositionally biased region" description="Low complexity" evidence="1">
    <location>
        <begin position="262"/>
        <end position="271"/>
    </location>
</feature>
<dbReference type="EMBL" id="JBBWUH010000008">
    <property type="protein sequence ID" value="KAK8159245.1"/>
    <property type="molecule type" value="Genomic_DNA"/>
</dbReference>
<evidence type="ECO:0000313" key="3">
    <source>
        <dbReference type="Proteomes" id="UP001456524"/>
    </source>
</evidence>
<sequence>MCSPTMVYMLKKAKCRHRNVERRTTGWKMEDEWSVNDRRRSRRSLWRWRRWRERNSGLPACLPACLPPLVVSSFSCLVYLVHLSLSLSLPFLQVMQHRGTDGARRMRDGALPVLDICLYRYRRAGRHAGWGACGVIQRHRHRRPVTTGIAYPSVPTYPSVIPAPVPRETWRKRRDGGLSCYYYQHVQYVPYRVSSPLSLYLSALLTSLCTRTYLTNGRCGAVPDDLTSSLRARPPNLPDAKRRRDGRRGCAEKGQAGCLTGTRQAANATQRNARKEEIRHAGGRAGRRWVREGGREKKGRSE</sequence>
<comment type="caution">
    <text evidence="2">The sequence shown here is derived from an EMBL/GenBank/DDBJ whole genome shotgun (WGS) entry which is preliminary data.</text>
</comment>
<proteinExistence type="predicted"/>
<protein>
    <submittedName>
        <fullName evidence="2">Uncharacterized protein</fullName>
    </submittedName>
</protein>
<reference evidence="2 3" key="1">
    <citation type="journal article" date="2022" name="G3 (Bethesda)">
        <title>Enemy or ally: a genomic approach to elucidate the lifestyle of Phyllosticta citrichinaensis.</title>
        <authorList>
            <person name="Buijs V.A."/>
            <person name="Groenewald J.Z."/>
            <person name="Haridas S."/>
            <person name="LaButti K.M."/>
            <person name="Lipzen A."/>
            <person name="Martin F.M."/>
            <person name="Barry K."/>
            <person name="Grigoriev I.V."/>
            <person name="Crous P.W."/>
            <person name="Seidl M.F."/>
        </authorList>
    </citation>
    <scope>NUCLEOTIDE SEQUENCE [LARGE SCALE GENOMIC DNA]</scope>
    <source>
        <strain evidence="2 3">CBS 129764</strain>
    </source>
</reference>
<feature type="compositionally biased region" description="Basic and acidic residues" evidence="1">
    <location>
        <begin position="289"/>
        <end position="302"/>
    </location>
</feature>
<feature type="compositionally biased region" description="Basic and acidic residues" evidence="1">
    <location>
        <begin position="239"/>
        <end position="251"/>
    </location>
</feature>
<dbReference type="Proteomes" id="UP001456524">
    <property type="component" value="Unassembled WGS sequence"/>
</dbReference>
<accession>A0ABR1XKA1</accession>
<keyword evidence="3" id="KW-1185">Reference proteome</keyword>
<name>A0ABR1XKA1_9PEZI</name>
<gene>
    <name evidence="2" type="ORF">IWX90DRAFT_294789</name>
</gene>